<dbReference type="GeneID" id="301141499"/>
<evidence type="ECO:0000256" key="1">
    <source>
        <dbReference type="SAM" id="Phobius"/>
    </source>
</evidence>
<keyword evidence="1" id="KW-0472">Membrane</keyword>
<keyword evidence="3" id="KW-1185">Reference proteome</keyword>
<feature type="transmembrane region" description="Helical" evidence="1">
    <location>
        <begin position="207"/>
        <end position="228"/>
    </location>
</feature>
<evidence type="ECO:0000313" key="2">
    <source>
        <dbReference type="EMBL" id="MED4403039.1"/>
    </source>
</evidence>
<feature type="transmembrane region" description="Helical" evidence="1">
    <location>
        <begin position="134"/>
        <end position="158"/>
    </location>
</feature>
<evidence type="ECO:0000313" key="3">
    <source>
        <dbReference type="Proteomes" id="UP001342826"/>
    </source>
</evidence>
<comment type="caution">
    <text evidence="2">The sequence shown here is derived from an EMBL/GenBank/DDBJ whole genome shotgun (WGS) entry which is preliminary data.</text>
</comment>
<feature type="transmembrane region" description="Helical" evidence="1">
    <location>
        <begin position="16"/>
        <end position="38"/>
    </location>
</feature>
<dbReference type="EMBL" id="JARTFS010000013">
    <property type="protein sequence ID" value="MED4403039.1"/>
    <property type="molecule type" value="Genomic_DNA"/>
</dbReference>
<accession>A0ABU6P102</accession>
<keyword evidence="1" id="KW-1133">Transmembrane helix</keyword>
<organism evidence="2 3">
    <name type="scientific">Metabacillus fastidiosus</name>
    <dbReference type="NCBI Taxonomy" id="1458"/>
    <lineage>
        <taxon>Bacteria</taxon>
        <taxon>Bacillati</taxon>
        <taxon>Bacillota</taxon>
        <taxon>Bacilli</taxon>
        <taxon>Bacillales</taxon>
        <taxon>Bacillaceae</taxon>
        <taxon>Metabacillus</taxon>
    </lineage>
</organism>
<name>A0ABU6P102_9BACI</name>
<dbReference type="Proteomes" id="UP001342826">
    <property type="component" value="Unassembled WGS sequence"/>
</dbReference>
<protein>
    <submittedName>
        <fullName evidence="2">ABC transporter permease</fullName>
    </submittedName>
</protein>
<dbReference type="CDD" id="cd21809">
    <property type="entry name" value="ABC-2_lan_permease-like"/>
    <property type="match status" value="1"/>
</dbReference>
<feature type="transmembrane region" description="Helical" evidence="1">
    <location>
        <begin position="58"/>
        <end position="80"/>
    </location>
</feature>
<reference evidence="2 3" key="1">
    <citation type="submission" date="2023-03" db="EMBL/GenBank/DDBJ databases">
        <title>Bacillus Genome Sequencing.</title>
        <authorList>
            <person name="Dunlap C."/>
        </authorList>
    </citation>
    <scope>NUCLEOTIDE SEQUENCE [LARGE SCALE GENOMIC DNA]</scope>
    <source>
        <strain evidence="2 3">NRS-1717</strain>
    </source>
</reference>
<dbReference type="Pfam" id="PF12730">
    <property type="entry name" value="ABC2_membrane_4"/>
    <property type="match status" value="1"/>
</dbReference>
<dbReference type="RefSeq" id="WP_066230488.1">
    <property type="nucleotide sequence ID" value="NZ_JARTFQ010000004.1"/>
</dbReference>
<keyword evidence="1" id="KW-0812">Transmembrane</keyword>
<feature type="transmembrane region" description="Helical" evidence="1">
    <location>
        <begin position="170"/>
        <end position="187"/>
    </location>
</feature>
<proteinExistence type="predicted"/>
<sequence>MLAVLQADLLKVKRKWFWLLVFLGPFGVISLQIVNYGVRYDYLLKQQPDIWAGVIENVNMFVCPALLLGITILASQIATIEHHQSSWKQLLSLPVSRLTVFSSKFITLLIMLFVSSTLLFIGTVLLGVGLKFGWTFPAVAILKNSFFPLLAALPVLAIQTWLSITFKNQAVSLTIGILGTMVGMTAYNAPDWFIWGWPLLSEKHEPIWFVTFGIIVGMAIVICGMIDFNKRDVK</sequence>
<gene>
    <name evidence="2" type="ORF">P9271_17165</name>
</gene>
<feature type="transmembrane region" description="Helical" evidence="1">
    <location>
        <begin position="105"/>
        <end position="128"/>
    </location>
</feature>